<sequence>MSIKYVLLIAAVIMMLFMGITVYAYEPLNAYFTVNYVTYLNPNGQATDYYIEYSLVLYNNEPYTISLNVTMKVLPYSSILYVSPSTALISGDAVTWVITLQPYSQETLNVRFKPVYTLLPIASMNYRILVNESSINSTMVNGGVGTNVNISVNVTNLLPFPIMTTLTLTKQSGLFYEYNVTPTLTQNILGYEVDYWIFNTENSSSLSLGMVVENMGPWHSVRINPITVQASIDLNGSINSLNEAINSLNNTLNQLRNFSSSLTGVSGTASNYTAQFLQLISLLNETAQVLGASAYIINSTLMVESLLQAQLIELKVALTAGGQILGAEANVISQLRSSLSPVVNNEQTYLNSLNTLKQDLLQIESSTSNSTLINEINSAIMMINQIENLLTTLSQVYNSLGTIQSELTTTQNQVNQATEGLNYAITAANESELLIISISRSLYVLHNELLNLTNQLLITYINISSYQTRALSYMTQVSGYESEIESTIMSDEVKKAVLTALARQYLTYLSINNTNVKIDVTVEETFVINMPSVVNTQYLMQLINETAVQGNESVSPRTVGAVVINYSTYYPLIIGVALSIILVLILVRKLH</sequence>
<protein>
    <submittedName>
        <fullName evidence="2">Uncharacterized protein</fullName>
    </submittedName>
</protein>
<keyword evidence="1" id="KW-0472">Membrane</keyword>
<accession>E1QTM5</accession>
<feature type="transmembrane region" description="Helical" evidence="1">
    <location>
        <begin position="569"/>
        <end position="587"/>
    </location>
</feature>
<keyword evidence="1" id="KW-1133">Transmembrane helix</keyword>
<reference evidence="3" key="2">
    <citation type="journal article" date="2010" name="Stand. Genomic Sci.">
        <title>Complete genome sequence of Vulcanisaeta distributa type strain (IC-017T).</title>
        <authorList>
            <person name="Mavromatis K."/>
            <person name="Sikorski J."/>
            <person name="Pabst E."/>
            <person name="Teshima H."/>
            <person name="Lapidus A."/>
            <person name="Lucas S."/>
            <person name="Nolan M."/>
            <person name="Glavina Del Rio T."/>
            <person name="Cheng J."/>
            <person name="Bruce D."/>
            <person name="Goodwin L."/>
            <person name="Pitluck S."/>
            <person name="Liolios K."/>
            <person name="Ivanova N."/>
            <person name="Mikhailova N."/>
            <person name="Pati A."/>
            <person name="Chen A."/>
            <person name="Palaniappan K."/>
            <person name="Land M."/>
            <person name="Hauser L."/>
            <person name="Chang Y."/>
            <person name="Jeffries C."/>
            <person name="Rohde M."/>
            <person name="Spring S."/>
            <person name="Goker M."/>
            <person name="Wirth R."/>
            <person name="Woyke T."/>
            <person name="Bristow J."/>
            <person name="Eisen J."/>
            <person name="Markowitz V."/>
            <person name="Hugenholtz P."/>
            <person name="Klenk H."/>
            <person name="Kyrpides N."/>
        </authorList>
    </citation>
    <scope>NUCLEOTIDE SEQUENCE [LARGE SCALE GENOMIC DNA]</scope>
    <source>
        <strain evidence="3">DSM 14429 / JCM 11212 / NBRC 100878 / IC-017</strain>
    </source>
</reference>
<dbReference type="STRING" id="572478.Vdis_0334"/>
<dbReference type="EMBL" id="CP002100">
    <property type="protein sequence ID" value="ADN49740.1"/>
    <property type="molecule type" value="Genomic_DNA"/>
</dbReference>
<evidence type="ECO:0000313" key="3">
    <source>
        <dbReference type="Proteomes" id="UP000006681"/>
    </source>
</evidence>
<gene>
    <name evidence="2" type="ordered locus">Vdis_0334</name>
</gene>
<name>E1QTM5_VULDI</name>
<dbReference type="Proteomes" id="UP000006681">
    <property type="component" value="Chromosome"/>
</dbReference>
<evidence type="ECO:0000256" key="1">
    <source>
        <dbReference type="SAM" id="Phobius"/>
    </source>
</evidence>
<organism evidence="2 3">
    <name type="scientific">Vulcanisaeta distributa (strain DSM 14429 / JCM 11212 / NBRC 100878 / IC-017)</name>
    <dbReference type="NCBI Taxonomy" id="572478"/>
    <lineage>
        <taxon>Archaea</taxon>
        <taxon>Thermoproteota</taxon>
        <taxon>Thermoprotei</taxon>
        <taxon>Thermoproteales</taxon>
        <taxon>Thermoproteaceae</taxon>
        <taxon>Vulcanisaeta</taxon>
    </lineage>
</organism>
<proteinExistence type="predicted"/>
<dbReference type="GeneID" id="9751251"/>
<dbReference type="KEGG" id="vdi:Vdis_0334"/>
<dbReference type="eggNOG" id="arCOG05585">
    <property type="taxonomic scope" value="Archaea"/>
</dbReference>
<dbReference type="OrthoDB" id="28445at2157"/>
<keyword evidence="1" id="KW-0812">Transmembrane</keyword>
<dbReference type="RefSeq" id="WP_013335465.1">
    <property type="nucleotide sequence ID" value="NC_014537.1"/>
</dbReference>
<dbReference type="HOGENOM" id="CLU_462051_0_0_2"/>
<reference evidence="2 3" key="1">
    <citation type="journal article" date="2010" name="Stand. Genomic Sci.">
        <title>Complete genome sequence of Vulcanisaeta distributa type strain (IC-017).</title>
        <authorList>
            <person name="Mavromatis K."/>
            <person name="Sikorski J."/>
            <person name="Pabst E."/>
            <person name="Teshima H."/>
            <person name="Lapidus A."/>
            <person name="Lucas S."/>
            <person name="Nolan M."/>
            <person name="Glavina Del Rio T."/>
            <person name="Cheng J.F."/>
            <person name="Bruce D."/>
            <person name="Goodwin L."/>
            <person name="Pitluck S."/>
            <person name="Liolios K."/>
            <person name="Ivanova N."/>
            <person name="Mikhailova N."/>
            <person name="Pati A."/>
            <person name="Chen A."/>
            <person name="Palaniappan K."/>
            <person name="Land M."/>
            <person name="Hauser L."/>
            <person name="Chang Y.J."/>
            <person name="Jeffries C.D."/>
            <person name="Rohde M."/>
            <person name="Spring S."/>
            <person name="Goker M."/>
            <person name="Wirth R."/>
            <person name="Woyke T."/>
            <person name="Bristow J."/>
            <person name="Eisen J.A."/>
            <person name="Markowitz V."/>
            <person name="Hugenholtz P."/>
            <person name="Klenk H.P."/>
            <person name="Kyrpides N.C."/>
        </authorList>
    </citation>
    <scope>NUCLEOTIDE SEQUENCE [LARGE SCALE GENOMIC DNA]</scope>
    <source>
        <strain evidence="3">DSM 14429 / JCM 11212 / NBRC 100878 / IC-017</strain>
    </source>
</reference>
<evidence type="ECO:0000313" key="2">
    <source>
        <dbReference type="EMBL" id="ADN49740.1"/>
    </source>
</evidence>
<dbReference type="AlphaFoldDB" id="E1QTM5"/>
<keyword evidence="3" id="KW-1185">Reference proteome</keyword>